<dbReference type="PANTHER" id="PTHR30136">
    <property type="entry name" value="HELIX-TURN-HELIX TRANSCRIPTIONAL REGULATOR, ICLR FAMILY"/>
    <property type="match status" value="1"/>
</dbReference>
<dbReference type="SUPFAM" id="SSF46785">
    <property type="entry name" value="Winged helix' DNA-binding domain"/>
    <property type="match status" value="1"/>
</dbReference>
<dbReference type="Gene3D" id="3.30.450.40">
    <property type="match status" value="1"/>
</dbReference>
<reference evidence="6" key="1">
    <citation type="journal article" date="2014" name="Int. J. Syst. Evol. Microbiol.">
        <title>Complete genome sequence of Corynebacterium casei LMG S-19264T (=DSM 44701T), isolated from a smear-ripened cheese.</title>
        <authorList>
            <consortium name="US DOE Joint Genome Institute (JGI-PGF)"/>
            <person name="Walter F."/>
            <person name="Albersmeier A."/>
            <person name="Kalinowski J."/>
            <person name="Ruckert C."/>
        </authorList>
    </citation>
    <scope>NUCLEOTIDE SEQUENCE</scope>
    <source>
        <strain evidence="6">JCM 4815</strain>
    </source>
</reference>
<dbReference type="PROSITE" id="PS51077">
    <property type="entry name" value="HTH_ICLR"/>
    <property type="match status" value="1"/>
</dbReference>
<dbReference type="AlphaFoldDB" id="A0A918PWX6"/>
<name>A0A918PWX6_9ACTN</name>
<dbReference type="InterPro" id="IPR014757">
    <property type="entry name" value="Tscrpt_reg_IclR_C"/>
</dbReference>
<keyword evidence="3" id="KW-0804">Transcription</keyword>
<proteinExistence type="predicted"/>
<evidence type="ECO:0000313" key="6">
    <source>
        <dbReference type="EMBL" id="GGZ25675.1"/>
    </source>
</evidence>
<dbReference type="InterPro" id="IPR005471">
    <property type="entry name" value="Tscrpt_reg_IclR_N"/>
</dbReference>
<dbReference type="Proteomes" id="UP000622166">
    <property type="component" value="Unassembled WGS sequence"/>
</dbReference>
<organism evidence="6 7">
    <name type="scientific">Streptomyces poonensis</name>
    <dbReference type="NCBI Taxonomy" id="68255"/>
    <lineage>
        <taxon>Bacteria</taxon>
        <taxon>Bacillati</taxon>
        <taxon>Actinomycetota</taxon>
        <taxon>Actinomycetes</taxon>
        <taxon>Kitasatosporales</taxon>
        <taxon>Streptomycetaceae</taxon>
        <taxon>Streptomyces</taxon>
    </lineage>
</organism>
<dbReference type="Pfam" id="PF01614">
    <property type="entry name" value="IclR_C"/>
    <property type="match status" value="1"/>
</dbReference>
<accession>A0A918PWX6</accession>
<protein>
    <submittedName>
        <fullName evidence="6">IclR family transcriptional regulator</fullName>
    </submittedName>
</protein>
<dbReference type="PANTHER" id="PTHR30136:SF39">
    <property type="entry name" value="TRANSCRIPTIONAL REGULATORY PROTEIN"/>
    <property type="match status" value="1"/>
</dbReference>
<evidence type="ECO:0000256" key="2">
    <source>
        <dbReference type="ARBA" id="ARBA00023125"/>
    </source>
</evidence>
<reference evidence="6" key="2">
    <citation type="submission" date="2020-09" db="EMBL/GenBank/DDBJ databases">
        <authorList>
            <person name="Sun Q."/>
            <person name="Ohkuma M."/>
        </authorList>
    </citation>
    <scope>NUCLEOTIDE SEQUENCE</scope>
    <source>
        <strain evidence="6">JCM 4815</strain>
    </source>
</reference>
<dbReference type="GO" id="GO:0003700">
    <property type="term" value="F:DNA-binding transcription factor activity"/>
    <property type="evidence" value="ECO:0007669"/>
    <property type="project" value="TreeGrafter"/>
</dbReference>
<dbReference type="PROSITE" id="PS51078">
    <property type="entry name" value="ICLR_ED"/>
    <property type="match status" value="1"/>
</dbReference>
<dbReference type="GO" id="GO:0003677">
    <property type="term" value="F:DNA binding"/>
    <property type="evidence" value="ECO:0007669"/>
    <property type="project" value="UniProtKB-KW"/>
</dbReference>
<dbReference type="GO" id="GO:0045892">
    <property type="term" value="P:negative regulation of DNA-templated transcription"/>
    <property type="evidence" value="ECO:0007669"/>
    <property type="project" value="TreeGrafter"/>
</dbReference>
<dbReference type="InterPro" id="IPR050707">
    <property type="entry name" value="HTH_MetabolicPath_Reg"/>
</dbReference>
<dbReference type="SUPFAM" id="SSF55781">
    <property type="entry name" value="GAF domain-like"/>
    <property type="match status" value="1"/>
</dbReference>
<dbReference type="SMART" id="SM00346">
    <property type="entry name" value="HTH_ICLR"/>
    <property type="match status" value="1"/>
</dbReference>
<gene>
    <name evidence="6" type="ORF">GCM10010365_52410</name>
</gene>
<keyword evidence="7" id="KW-1185">Reference proteome</keyword>
<dbReference type="EMBL" id="BMVW01000012">
    <property type="protein sequence ID" value="GGZ25675.1"/>
    <property type="molecule type" value="Genomic_DNA"/>
</dbReference>
<evidence type="ECO:0000259" key="5">
    <source>
        <dbReference type="PROSITE" id="PS51078"/>
    </source>
</evidence>
<feature type="domain" description="HTH iclR-type" evidence="4">
    <location>
        <begin position="14"/>
        <end position="73"/>
    </location>
</feature>
<evidence type="ECO:0000256" key="3">
    <source>
        <dbReference type="ARBA" id="ARBA00023163"/>
    </source>
</evidence>
<evidence type="ECO:0000259" key="4">
    <source>
        <dbReference type="PROSITE" id="PS51077"/>
    </source>
</evidence>
<dbReference type="InterPro" id="IPR036390">
    <property type="entry name" value="WH_DNA-bd_sf"/>
</dbReference>
<keyword evidence="1" id="KW-0805">Transcription regulation</keyword>
<feature type="domain" description="IclR-ED" evidence="5">
    <location>
        <begin position="71"/>
        <end position="245"/>
    </location>
</feature>
<comment type="caution">
    <text evidence="6">The sequence shown here is derived from an EMBL/GenBank/DDBJ whole genome shotgun (WGS) entry which is preliminary data.</text>
</comment>
<evidence type="ECO:0000313" key="7">
    <source>
        <dbReference type="Proteomes" id="UP000622166"/>
    </source>
</evidence>
<dbReference type="InterPro" id="IPR029016">
    <property type="entry name" value="GAF-like_dom_sf"/>
</dbReference>
<keyword evidence="2" id="KW-0238">DNA-binding</keyword>
<sequence length="255" mass="27127">MSVVAQRPGTISGIGVLDKASVLLDLVEKGPMSLSELVARSGFPRPTVHRIARGMESLGLFTRDVRGRFVLGPRLGSMAVEVQSDQLIKAAPPILTDLHALTGLDARLFRRRGAVQICVGTSAEAAERREGEGLPVGTARSAKAGPVAQALLAWEEPEELYEGLRNARFTAMQLSLVRHRGWAYGPDVMVPQAVSIAVPVRAMGKRVVAALSLTGHYPRMPAAPSRLLLGAMVDAAGELGDLLVETASVSRARAR</sequence>
<dbReference type="InterPro" id="IPR036388">
    <property type="entry name" value="WH-like_DNA-bd_sf"/>
</dbReference>
<dbReference type="Pfam" id="PF09339">
    <property type="entry name" value="HTH_IclR"/>
    <property type="match status" value="1"/>
</dbReference>
<dbReference type="Gene3D" id="1.10.10.10">
    <property type="entry name" value="Winged helix-like DNA-binding domain superfamily/Winged helix DNA-binding domain"/>
    <property type="match status" value="1"/>
</dbReference>
<evidence type="ECO:0000256" key="1">
    <source>
        <dbReference type="ARBA" id="ARBA00023015"/>
    </source>
</evidence>